<feature type="compositionally biased region" description="Polar residues" evidence="1">
    <location>
        <begin position="359"/>
        <end position="386"/>
    </location>
</feature>
<feature type="compositionally biased region" description="Low complexity" evidence="1">
    <location>
        <begin position="985"/>
        <end position="994"/>
    </location>
</feature>
<keyword evidence="3" id="KW-1185">Reference proteome</keyword>
<feature type="region of interest" description="Disordered" evidence="1">
    <location>
        <begin position="1267"/>
        <end position="1308"/>
    </location>
</feature>
<feature type="region of interest" description="Disordered" evidence="1">
    <location>
        <begin position="1326"/>
        <end position="1355"/>
    </location>
</feature>
<evidence type="ECO:0000313" key="3">
    <source>
        <dbReference type="Proteomes" id="UP000757232"/>
    </source>
</evidence>
<proteinExistence type="predicted"/>
<dbReference type="EMBL" id="LNZH02000135">
    <property type="protein sequence ID" value="OCB90350.1"/>
    <property type="molecule type" value="Genomic_DNA"/>
</dbReference>
<feature type="compositionally biased region" description="Polar residues" evidence="1">
    <location>
        <begin position="1628"/>
        <end position="1640"/>
    </location>
</feature>
<name>A0A9Q5I2P5_SANBA</name>
<feature type="region of interest" description="Disordered" evidence="1">
    <location>
        <begin position="722"/>
        <end position="832"/>
    </location>
</feature>
<dbReference type="Proteomes" id="UP000757232">
    <property type="component" value="Unassembled WGS sequence"/>
</dbReference>
<accession>A0A9Q5I2P5</accession>
<evidence type="ECO:0008006" key="4">
    <source>
        <dbReference type="Google" id="ProtNLM"/>
    </source>
</evidence>
<reference evidence="2" key="1">
    <citation type="submission" date="2016-06" db="EMBL/GenBank/DDBJ databases">
        <title>Draft Genome sequence of the fungus Inonotus baumii.</title>
        <authorList>
            <person name="Zhu H."/>
            <person name="Lin W."/>
        </authorList>
    </citation>
    <scope>NUCLEOTIDE SEQUENCE</scope>
    <source>
        <strain evidence="2">821</strain>
    </source>
</reference>
<feature type="region of interest" description="Disordered" evidence="1">
    <location>
        <begin position="1"/>
        <end position="34"/>
    </location>
</feature>
<feature type="compositionally biased region" description="Basic and acidic residues" evidence="1">
    <location>
        <begin position="1491"/>
        <end position="1501"/>
    </location>
</feature>
<feature type="compositionally biased region" description="Basic residues" evidence="1">
    <location>
        <begin position="1567"/>
        <end position="1576"/>
    </location>
</feature>
<sequence>MRVGKEKDQTPSRDSGNNFPSGSRSIDDPSVKRRQSLTSAVSAFASELRLHTKKPGPVVSSRIAGPSTSKSTDDLSLANAARSKSCTHLPAINTAGDGSLLTLVLSGTSFLDTTISESGERLYVIDTKGARTNISREDPVQGVAHVGAVNWLDDKVEDRPLIPRHRATIQMAHGRRYFVDEFLRRTKLTSSRLFNIPHYPHALKWKRSGGNFKLSAAKGKATIADLDLVGTTPRIVVFGTLYEHDVTHPLREHRGVPVLLLDYLIATALLITCEKDKWLAAASGQPTSGSGVHGAIHRWRMEVQPDLLPPPERSDSAEEELESRSSSPDISSSSVLDNGPSSSGLHVEVSSDPGAGLSRQMTSPQSRLPGTRNSHLSTTSPQSSTFARLPPLSVSTATHPFSSEFNGLVDEDGASTVFSPLASVLPPTLGVSVGDASPLSPIASVFSDSTRRFESPELDSTISTSVSREYSHDRSQSIESPIGPVTPRQESKSLPSSPMGMSTRRPATAGTALGGSGGRRPFRPLPRPPVHSATLPAGGFEQAQPVPPAPSLPLGSRDGEAYGGFANARAFGSCVVSLSPATALRRETHESEGLVTVSSTSHANDGPRTIRRTASDMTLSAKAGTELDSQQERADDDRRESRQNSSSLLKEAVRRSVYKEPFPSSSPSPSPSPASPSPIPAPIRTLSESSVPMAAPATEPLRLRHPRPVPSNAGYDALFRAPSSSSSSYSHTMLRRTHHVSRPSEYAQPPPPDDGRGAKVGQRSFERDGDDDSERGGESECGAPPAYDTIDFSHPPLKTPGFRSAGKSMQNDNYSSSTSDNNHGAHGSEGVEDVQEAYKRALVELVAKVMNPPDFTKSTGISQRTSRYEWCININKLLRKFKSINSRLASPDVPASFLDIDAFVRDAWKFAFTDEVPGFYEKWPKDLDKQLEEGFMAGRSLGKMMIEQAAPTDGNEAIDRDKRRVQNQYGSAAGSAAVQHSRIRAASGASSSTSPKIDHGVTPTRPVDRTPSLDSCARTGTQSSGTTPLPLTPKSSISPRRFTLEDFEQLVREGNKEANTPNMSRTRMQPRRVPSISSSPTVQRIQHLAITSTTPESCAPPPPSLTPVPELESSVSLRRSESERPWIPQSYRDGSMPADITPLYDELDKVCEEADVLILEAHDINAQDANETRLKEWTVRARRCEVDGRKILAIFDSSHHGISETPEILWVQSTLRLLKSAHFELIDFAEAMLNTPANAYGSGARASVRQKERIDATRNLQPAIRHSLEPTAAPESRAATVEATNSRPEVRRAVNKPGPSRPSARSRGRLVPYIEVPRVSWKWRPAAPGQVTEPQPEPEPVATSTAAAEPKPNRSQILTSSITIRTRQLNPNPAPGSASSIQGSSGDFHTIKLQRMTDRAPGDEEHVPACSECAVRGFSCFGKRGGEGVCRRCKRVKRGRCTYARKPGRPASSAATTAATATTTLKMSKGKGKEVTRPKPTPRGRVAAKLISERRSVEIGTKRTRGGRSSGVLQKLRNARMRMEKGRQQQISNINDSDEEGENEDSASEDGSDGEYVSDADANIRMPPRKRRRRSASARATRESETGVAAESMLQASVNIRATSEPPDNHGFLLRSQSRRPTFASLASPRSSTTDWNMDNTGIEGVPSHEQGSSGGADVDIDSQSTLRSTEPDAGRAPSGARNRSSDVQMEKQSTSERETEALMEVERESPHRAGPEARLSVSTDIQHSASSLSQAIHASTAASIPTPTSLTGSSPTGAHIPLASLAFPVPTPAVVLSSAATAHDELILHSNLQPDPRPIQQQDLIASLASLKSKLDSLTASHARHASLIEEAREDIRLLTESASALTPSVVADDATRKSQSLPLLQS</sequence>
<feature type="compositionally biased region" description="Polar residues" evidence="1">
    <location>
        <begin position="458"/>
        <end position="468"/>
    </location>
</feature>
<feature type="compositionally biased region" description="Low complexity" evidence="1">
    <location>
        <begin position="324"/>
        <end position="334"/>
    </location>
</feature>
<feature type="compositionally biased region" description="Basic and acidic residues" evidence="1">
    <location>
        <begin position="1"/>
        <end position="11"/>
    </location>
</feature>
<feature type="compositionally biased region" description="Polar residues" evidence="1">
    <location>
        <begin position="12"/>
        <end position="24"/>
    </location>
</feature>
<feature type="region of interest" description="Disordered" evidence="1">
    <location>
        <begin position="967"/>
        <end position="1083"/>
    </location>
</feature>
<feature type="compositionally biased region" description="Acidic residues" evidence="1">
    <location>
        <begin position="1536"/>
        <end position="1558"/>
    </location>
</feature>
<organism evidence="2 3">
    <name type="scientific">Sanghuangporus baumii</name>
    <name type="common">Phellinus baumii</name>
    <dbReference type="NCBI Taxonomy" id="108892"/>
    <lineage>
        <taxon>Eukaryota</taxon>
        <taxon>Fungi</taxon>
        <taxon>Dikarya</taxon>
        <taxon>Basidiomycota</taxon>
        <taxon>Agaricomycotina</taxon>
        <taxon>Agaricomycetes</taxon>
        <taxon>Hymenochaetales</taxon>
        <taxon>Hymenochaetaceae</taxon>
        <taxon>Sanghuangporus</taxon>
    </lineage>
</organism>
<feature type="region of interest" description="Disordered" evidence="1">
    <location>
        <begin position="450"/>
        <end position="555"/>
    </location>
</feature>
<feature type="compositionally biased region" description="Polar residues" evidence="1">
    <location>
        <begin position="1721"/>
        <end position="1737"/>
    </location>
</feature>
<dbReference type="OrthoDB" id="3270497at2759"/>
<feature type="compositionally biased region" description="Polar residues" evidence="1">
    <location>
        <begin position="335"/>
        <end position="344"/>
    </location>
</feature>
<feature type="region of interest" description="Disordered" evidence="1">
    <location>
        <begin position="1447"/>
        <end position="1737"/>
    </location>
</feature>
<feature type="compositionally biased region" description="Low complexity" evidence="1">
    <location>
        <begin position="1451"/>
        <end position="1464"/>
    </location>
</feature>
<evidence type="ECO:0000256" key="1">
    <source>
        <dbReference type="SAM" id="MobiDB-lite"/>
    </source>
</evidence>
<comment type="caution">
    <text evidence="2">The sequence shown here is derived from an EMBL/GenBank/DDBJ whole genome shotgun (WGS) entry which is preliminary data.</text>
</comment>
<feature type="compositionally biased region" description="Polar residues" evidence="1">
    <location>
        <begin position="1018"/>
        <end position="1038"/>
    </location>
</feature>
<evidence type="ECO:0000313" key="2">
    <source>
        <dbReference type="EMBL" id="OCB90350.1"/>
    </source>
</evidence>
<feature type="region of interest" description="Disordered" evidence="1">
    <location>
        <begin position="586"/>
        <end position="709"/>
    </location>
</feature>
<feature type="compositionally biased region" description="Pro residues" evidence="1">
    <location>
        <begin position="664"/>
        <end position="681"/>
    </location>
</feature>
<feature type="compositionally biased region" description="Low complexity" evidence="1">
    <location>
        <begin position="811"/>
        <end position="822"/>
    </location>
</feature>
<feature type="compositionally biased region" description="Polar residues" evidence="1">
    <location>
        <begin position="1057"/>
        <end position="1067"/>
    </location>
</feature>
<feature type="compositionally biased region" description="Basic and acidic residues" evidence="1">
    <location>
        <begin position="1694"/>
        <end position="1716"/>
    </location>
</feature>
<feature type="compositionally biased region" description="Basic and acidic residues" evidence="1">
    <location>
        <begin position="630"/>
        <end position="642"/>
    </location>
</feature>
<protein>
    <recommendedName>
        <fullName evidence="4">Zn(2)-C6 fungal-type domain-containing protein</fullName>
    </recommendedName>
</protein>
<feature type="compositionally biased region" description="Polar residues" evidence="1">
    <location>
        <begin position="1682"/>
        <end position="1693"/>
    </location>
</feature>
<gene>
    <name evidence="2" type="ORF">A7U60_g2449</name>
</gene>
<feature type="region of interest" description="Disordered" evidence="1">
    <location>
        <begin position="305"/>
        <end position="388"/>
    </location>
</feature>